<gene>
    <name evidence="1" type="ORF">R1sor_021977</name>
</gene>
<accession>A0ABD3GK85</accession>
<sequence length="183" mass="20495">MSRDSFYCILDLIGDHSVFHNNSPKPQAAVFVQLAVALDRFGHEGNGACLDRSMLLWGISHGSMVNYTNRGGPDCTASISRTALSAVCVVCKTAINRSVCQSAVNCCVPIERDESRRIVNSRIRDRMRPFVVVLIIVRDGPQAGALLHFELYTEEDEDNYMRWKWISKEEAHRVLRGIDAALL</sequence>
<name>A0ABD3GK85_9MARC</name>
<dbReference type="AlphaFoldDB" id="A0ABD3GK85"/>
<evidence type="ECO:0008006" key="3">
    <source>
        <dbReference type="Google" id="ProtNLM"/>
    </source>
</evidence>
<dbReference type="Proteomes" id="UP001633002">
    <property type="component" value="Unassembled WGS sequence"/>
</dbReference>
<keyword evidence="2" id="KW-1185">Reference proteome</keyword>
<proteinExistence type="predicted"/>
<dbReference type="EMBL" id="JBJQOH010000007">
    <property type="protein sequence ID" value="KAL3679021.1"/>
    <property type="molecule type" value="Genomic_DNA"/>
</dbReference>
<comment type="caution">
    <text evidence="1">The sequence shown here is derived from an EMBL/GenBank/DDBJ whole genome shotgun (WGS) entry which is preliminary data.</text>
</comment>
<evidence type="ECO:0000313" key="2">
    <source>
        <dbReference type="Proteomes" id="UP001633002"/>
    </source>
</evidence>
<reference evidence="1 2" key="1">
    <citation type="submission" date="2024-09" db="EMBL/GenBank/DDBJ databases">
        <title>Chromosome-scale assembly of Riccia sorocarpa.</title>
        <authorList>
            <person name="Paukszto L."/>
        </authorList>
    </citation>
    <scope>NUCLEOTIDE SEQUENCE [LARGE SCALE GENOMIC DNA]</scope>
    <source>
        <strain evidence="1">LP-2024</strain>
        <tissue evidence="1">Aerial parts of the thallus</tissue>
    </source>
</reference>
<protein>
    <recommendedName>
        <fullName evidence="3">Nudix hydrolase domain-containing protein</fullName>
    </recommendedName>
</protein>
<organism evidence="1 2">
    <name type="scientific">Riccia sorocarpa</name>
    <dbReference type="NCBI Taxonomy" id="122646"/>
    <lineage>
        <taxon>Eukaryota</taxon>
        <taxon>Viridiplantae</taxon>
        <taxon>Streptophyta</taxon>
        <taxon>Embryophyta</taxon>
        <taxon>Marchantiophyta</taxon>
        <taxon>Marchantiopsida</taxon>
        <taxon>Marchantiidae</taxon>
        <taxon>Marchantiales</taxon>
        <taxon>Ricciaceae</taxon>
        <taxon>Riccia</taxon>
    </lineage>
</organism>
<evidence type="ECO:0000313" key="1">
    <source>
        <dbReference type="EMBL" id="KAL3679021.1"/>
    </source>
</evidence>